<dbReference type="InterPro" id="IPR036465">
    <property type="entry name" value="vWFA_dom_sf"/>
</dbReference>
<dbReference type="CDD" id="cd01450">
    <property type="entry name" value="vWFA_subfamily_ECM"/>
    <property type="match status" value="1"/>
</dbReference>
<feature type="chain" id="PRO_5045590831" description="VWFA domain-containing protein" evidence="1">
    <location>
        <begin position="21"/>
        <end position="507"/>
    </location>
</feature>
<dbReference type="Pfam" id="PF00092">
    <property type="entry name" value="VWA"/>
    <property type="match status" value="1"/>
</dbReference>
<dbReference type="SMART" id="SM00327">
    <property type="entry name" value="VWA"/>
    <property type="match status" value="1"/>
</dbReference>
<accession>A0ABP0F3Q3</accession>
<dbReference type="EMBL" id="CAWYQH010000002">
    <property type="protein sequence ID" value="CAK8673303.1"/>
    <property type="molecule type" value="Genomic_DNA"/>
</dbReference>
<dbReference type="InterPro" id="IPR050525">
    <property type="entry name" value="ECM_Assembly_Org"/>
</dbReference>
<feature type="signal peptide" evidence="1">
    <location>
        <begin position="1"/>
        <end position="20"/>
    </location>
</feature>
<organism evidence="3 4">
    <name type="scientific">Clavelina lepadiformis</name>
    <name type="common">Light-bulb sea squirt</name>
    <name type="synonym">Ascidia lepadiformis</name>
    <dbReference type="NCBI Taxonomy" id="159417"/>
    <lineage>
        <taxon>Eukaryota</taxon>
        <taxon>Metazoa</taxon>
        <taxon>Chordata</taxon>
        <taxon>Tunicata</taxon>
        <taxon>Ascidiacea</taxon>
        <taxon>Aplousobranchia</taxon>
        <taxon>Clavelinidae</taxon>
        <taxon>Clavelina</taxon>
    </lineage>
</organism>
<dbReference type="InterPro" id="IPR002035">
    <property type="entry name" value="VWF_A"/>
</dbReference>
<gene>
    <name evidence="3" type="ORF">CVLEPA_LOCUS3108</name>
</gene>
<protein>
    <recommendedName>
        <fullName evidence="2">VWFA domain-containing protein</fullName>
    </recommendedName>
</protein>
<keyword evidence="1" id="KW-0732">Signal</keyword>
<name>A0ABP0F3Q3_CLALP</name>
<evidence type="ECO:0000313" key="4">
    <source>
        <dbReference type="Proteomes" id="UP001642483"/>
    </source>
</evidence>
<feature type="domain" description="VWFA" evidence="2">
    <location>
        <begin position="191"/>
        <end position="362"/>
    </location>
</feature>
<keyword evidence="4" id="KW-1185">Reference proteome</keyword>
<evidence type="ECO:0000256" key="1">
    <source>
        <dbReference type="SAM" id="SignalP"/>
    </source>
</evidence>
<dbReference type="Proteomes" id="UP001642483">
    <property type="component" value="Unassembled WGS sequence"/>
</dbReference>
<proteinExistence type="predicted"/>
<evidence type="ECO:0000313" key="3">
    <source>
        <dbReference type="EMBL" id="CAK8673303.1"/>
    </source>
</evidence>
<dbReference type="SUPFAM" id="SSF53300">
    <property type="entry name" value="vWA-like"/>
    <property type="match status" value="1"/>
</dbReference>
<sequence length="507" mass="55677">MFPFNFKIYFLLILTSSVCGFNIAVDENLMRIITPPADSTSSETSTAERSAGKFFGYQIQSVKGNTSLVIGAPKANGTRLASKPPIGSSTDCKGEIFQCPFSFNPSLTSEGGRDCYKIRDVPETKAEDSLGQKIEMAADEDLIVCASTRRQECGNREFFPGYCYRLKSTTGRWESDPKTIANACPTTQNVDLIFLLDASGSIGYDNFNLVRKWTKEFSRYFRIEDGSTRIGVITYSSKDMTTVEVTLGQFTDQRKFESAVDAIVYDYGSTYTAAALRTAVGQFSTSDRQKVLILLTDGASSDSNKLSGSADYARSLDILTFAVGVGGANINELRTIATGTTTNERVYFASNFDALSEIAGQLQTDISTVLEGSSSSADVLNELWNAQYGFSIKQNPAVNGTYRRETTNTEGVWLLPVPKTSTTVIWPLPSEKLSCKKMLECELYCDYLARGITGRILKIGNGTLLPLKLPCVPSCRQNSPALERNSICLTVIFLEQPEDVANEQKER</sequence>
<evidence type="ECO:0000259" key="2">
    <source>
        <dbReference type="PROSITE" id="PS50234"/>
    </source>
</evidence>
<reference evidence="3 4" key="1">
    <citation type="submission" date="2024-02" db="EMBL/GenBank/DDBJ databases">
        <authorList>
            <person name="Daric V."/>
            <person name="Darras S."/>
        </authorList>
    </citation>
    <scope>NUCLEOTIDE SEQUENCE [LARGE SCALE GENOMIC DNA]</scope>
</reference>
<dbReference type="Gene3D" id="3.40.50.410">
    <property type="entry name" value="von Willebrand factor, type A domain"/>
    <property type="match status" value="1"/>
</dbReference>
<dbReference type="PANTHER" id="PTHR24020">
    <property type="entry name" value="COLLAGEN ALPHA"/>
    <property type="match status" value="1"/>
</dbReference>
<dbReference type="PRINTS" id="PR00453">
    <property type="entry name" value="VWFADOMAIN"/>
</dbReference>
<dbReference type="PANTHER" id="PTHR24020:SF84">
    <property type="entry name" value="VWFA DOMAIN-CONTAINING PROTEIN"/>
    <property type="match status" value="1"/>
</dbReference>
<dbReference type="PROSITE" id="PS50234">
    <property type="entry name" value="VWFA"/>
    <property type="match status" value="1"/>
</dbReference>
<comment type="caution">
    <text evidence="3">The sequence shown here is derived from an EMBL/GenBank/DDBJ whole genome shotgun (WGS) entry which is preliminary data.</text>
</comment>